<organism evidence="5 6">
    <name type="scientific">Sulfitobacter pacificus</name>
    <dbReference type="NCBI Taxonomy" id="1499314"/>
    <lineage>
        <taxon>Bacteria</taxon>
        <taxon>Pseudomonadati</taxon>
        <taxon>Pseudomonadota</taxon>
        <taxon>Alphaproteobacteria</taxon>
        <taxon>Rhodobacterales</taxon>
        <taxon>Roseobacteraceae</taxon>
        <taxon>Sulfitobacter</taxon>
    </lineage>
</organism>
<comment type="caution">
    <text evidence="5">The sequence shown here is derived from an EMBL/GenBank/DDBJ whole genome shotgun (WGS) entry which is preliminary data.</text>
</comment>
<dbReference type="Gene3D" id="3.30.1450.10">
    <property type="match status" value="1"/>
</dbReference>
<evidence type="ECO:0000256" key="2">
    <source>
        <dbReference type="ARBA" id="ARBA00023136"/>
    </source>
</evidence>
<name>A0ABQ5VI95_9RHOB</name>
<dbReference type="EMBL" id="BSNL01000001">
    <property type="protein sequence ID" value="GLQ26837.1"/>
    <property type="molecule type" value="Genomic_DNA"/>
</dbReference>
<proteinExistence type="predicted"/>
<evidence type="ECO:0000313" key="6">
    <source>
        <dbReference type="Proteomes" id="UP001161388"/>
    </source>
</evidence>
<dbReference type="Pfam" id="PF04355">
    <property type="entry name" value="BamE"/>
    <property type="match status" value="1"/>
</dbReference>
<accession>A0ABQ5VI95</accession>
<feature type="domain" description="Outer membrane protein assembly factor BamE" evidence="4">
    <location>
        <begin position="34"/>
        <end position="109"/>
    </location>
</feature>
<evidence type="ECO:0000256" key="1">
    <source>
        <dbReference type="ARBA" id="ARBA00022729"/>
    </source>
</evidence>
<evidence type="ECO:0000256" key="3">
    <source>
        <dbReference type="SAM" id="SignalP"/>
    </source>
</evidence>
<evidence type="ECO:0000313" key="5">
    <source>
        <dbReference type="EMBL" id="GLQ26837.1"/>
    </source>
</evidence>
<feature type="chain" id="PRO_5046184001" evidence="3">
    <location>
        <begin position="27"/>
        <end position="154"/>
    </location>
</feature>
<dbReference type="InterPro" id="IPR037873">
    <property type="entry name" value="BamE-like"/>
</dbReference>
<reference evidence="5" key="1">
    <citation type="journal article" date="2014" name="Int. J. Syst. Evol. Microbiol.">
        <title>Complete genome of a new Firmicutes species belonging to the dominant human colonic microbiota ('Ruminococcus bicirculans') reveals two chromosomes and a selective capacity to utilize plant glucans.</title>
        <authorList>
            <consortium name="NISC Comparative Sequencing Program"/>
            <person name="Wegmann U."/>
            <person name="Louis P."/>
            <person name="Goesmann A."/>
            <person name="Henrissat B."/>
            <person name="Duncan S.H."/>
            <person name="Flint H.J."/>
        </authorList>
    </citation>
    <scope>NUCLEOTIDE SEQUENCE</scope>
    <source>
        <strain evidence="5">NBRC 109915</strain>
    </source>
</reference>
<dbReference type="Proteomes" id="UP001161388">
    <property type="component" value="Unassembled WGS sequence"/>
</dbReference>
<gene>
    <name evidence="5" type="ORF">GCM10007927_16400</name>
</gene>
<keyword evidence="6" id="KW-1185">Reference proteome</keyword>
<keyword evidence="2" id="KW-0472">Membrane</keyword>
<keyword evidence="1 3" id="KW-0732">Signal</keyword>
<dbReference type="RefSeq" id="WP_284375499.1">
    <property type="nucleotide sequence ID" value="NZ_BAABWP010000001.1"/>
</dbReference>
<protein>
    <submittedName>
        <fullName evidence="5">Outer membrane protein assembly factor BamE</fullName>
    </submittedName>
</protein>
<evidence type="ECO:0000259" key="4">
    <source>
        <dbReference type="Pfam" id="PF04355"/>
    </source>
</evidence>
<dbReference type="PROSITE" id="PS51257">
    <property type="entry name" value="PROKAR_LIPOPROTEIN"/>
    <property type="match status" value="1"/>
</dbReference>
<feature type="signal peptide" evidence="3">
    <location>
        <begin position="1"/>
        <end position="26"/>
    </location>
</feature>
<sequence length="154" mass="16651">MRITRRTGRHALHAAVFALAIGVAGCTPQFNNYGYVPPEEDLALIEVGNDTRETVADKVGVPASSGVLNASGYYYVRMRTRTVGPLAPQEIDRQVVAISFSDAGIVQNVERFGLERGQVVPLSRRVTSSPVSDNSFLRQLLGNIGRFNPTGFGS</sequence>
<dbReference type="InterPro" id="IPR007450">
    <property type="entry name" value="BamE_dom"/>
</dbReference>
<reference evidence="5" key="2">
    <citation type="submission" date="2023-01" db="EMBL/GenBank/DDBJ databases">
        <title>Draft genome sequence of Sulfitobacter pacificus strain NBRC 109915.</title>
        <authorList>
            <person name="Sun Q."/>
            <person name="Mori K."/>
        </authorList>
    </citation>
    <scope>NUCLEOTIDE SEQUENCE</scope>
    <source>
        <strain evidence="5">NBRC 109915</strain>
    </source>
</reference>